<dbReference type="GO" id="GO:0016491">
    <property type="term" value="F:oxidoreductase activity"/>
    <property type="evidence" value="ECO:0007669"/>
    <property type="project" value="UniProtKB-ARBA"/>
</dbReference>
<dbReference type="InterPro" id="IPR004113">
    <property type="entry name" value="FAD-bd_oxidored_4_C"/>
</dbReference>
<keyword evidence="2" id="KW-0479">Metal-binding</keyword>
<keyword evidence="9" id="KW-1185">Reference proteome</keyword>
<dbReference type="Pfam" id="PF11880">
    <property type="entry name" value="DUF3400"/>
    <property type="match status" value="1"/>
</dbReference>
<dbReference type="PROSITE" id="PS51387">
    <property type="entry name" value="FAD_PCMH"/>
    <property type="match status" value="1"/>
</dbReference>
<dbReference type="InterPro" id="IPR016166">
    <property type="entry name" value="FAD-bd_PCMH"/>
</dbReference>
<reference evidence="8 9" key="1">
    <citation type="submission" date="2019-11" db="EMBL/GenBank/DDBJ databases">
        <title>Novel species isolated from a subtropical stream in China.</title>
        <authorList>
            <person name="Lu H."/>
        </authorList>
    </citation>
    <scope>NUCLEOTIDE SEQUENCE [LARGE SCALE GENOMIC DNA]</scope>
    <source>
        <strain evidence="8 9">FT92W</strain>
    </source>
</reference>
<dbReference type="InterPro" id="IPR051914">
    <property type="entry name" value="FAD-linked_OxidoTrans_Type4"/>
</dbReference>
<evidence type="ECO:0000256" key="4">
    <source>
        <dbReference type="ARBA" id="ARBA00023004"/>
    </source>
</evidence>
<evidence type="ECO:0000256" key="1">
    <source>
        <dbReference type="ARBA" id="ARBA00022630"/>
    </source>
</evidence>
<evidence type="ECO:0000256" key="2">
    <source>
        <dbReference type="ARBA" id="ARBA00022723"/>
    </source>
</evidence>
<comment type="caution">
    <text evidence="8">The sequence shown here is derived from an EMBL/GenBank/DDBJ whole genome shotgun (WGS) entry which is preliminary data.</text>
</comment>
<gene>
    <name evidence="8" type="ORF">GJ700_14900</name>
</gene>
<protein>
    <submittedName>
        <fullName evidence="8">DUF3683 domain-containing protein</fullName>
    </submittedName>
</protein>
<dbReference type="InterPro" id="IPR036318">
    <property type="entry name" value="FAD-bd_PCMH-like_sf"/>
</dbReference>
<dbReference type="InterPro" id="IPR004017">
    <property type="entry name" value="Cys_rich_dom"/>
</dbReference>
<evidence type="ECO:0000256" key="3">
    <source>
        <dbReference type="ARBA" id="ARBA00022827"/>
    </source>
</evidence>
<evidence type="ECO:0000313" key="8">
    <source>
        <dbReference type="EMBL" id="MRV72996.1"/>
    </source>
</evidence>
<dbReference type="InterPro" id="IPR017896">
    <property type="entry name" value="4Fe4S_Fe-S-bd"/>
</dbReference>
<evidence type="ECO:0000259" key="7">
    <source>
        <dbReference type="PROSITE" id="PS51387"/>
    </source>
</evidence>
<sequence>MNAPAQIQALLAESPNGPAPTRLREIPYNYTSFSDREIVIRLLGEDSWRLLDELRAARQTGRSARMLYEVLGDIWAVRRNPYLQDDLLDNPKRRQELIDALHHRLSEVDKRRMAVDAGAGGDPSRSASVEQLLKAASQAVEKFGEEFRQMYDLRKRATKVLGRYTEKHNVCFDGMKRISHVTDATDWRVEYPFVVLTPDTEDEMAGLVKGCIELGLTIIPRGGGTGYTGGAIPLTPLSAVINTEKLLDMGAVKMEMLPGVDREYATIYTGAGVITNKVSEAAEKAGFVFAVDPTSAHASCIGGNIAMNAGGKKAVLWGTALDNLASWKMVDPQGDWLEVTRLDHNLSKIHDTPLARFKLEWTHPNAKGEAKGAPFKTEILEIAGRVFRKEGLGKDVTDKFLAGLPGIQKEGCDGLITSARWILHKMPKFTRTVCLEFFGQARDAIPSIVEIKDYLDGLPAKGEQFKTLRLAGLEHLDERYLRAVGYATKSKRGTLPKMALFGDIVGDDENAVALAASEVVRLANTRVGEGFVAVSPEARKKFWLDRARTAAIAKHTNAFKINEDVVIPLNRMGEYTDGIERINVELSITNKLQLAAELREFFDAGNLPVGKSDDASDDKVGDAEMLGDRQQQAQALLELVQKRWQTILDKLDQPVVSLRDELRELGLGHLDAVIDARLERQPDAILFDIVQDHTVRISWKQEIRAQLRQIFNGAAYKLILDECAVIHKRVLRGRVFVALHMHAGDGNVHTNLPVNSDHYEMLQLAHKAVARIMVLARSLNGVISGEHGIGITKLEFLTEEEIGDFRKYKERVDPEGRFNKGKLLNLPGMEADLRNAYTPSFGLMGHESLIMQQSDIGAIANSVKDCLRCGKCKPVCSTHVPRANLLYSPRDKILATSSLIEAFLYEEQTRRGISIRHWEEFEDVADHCTVCHKCESPCPVNIDFGDVSMNMRNLLRKMDKRSFNPGKKAAMFFLNATDPTTINAVRQGMEIAYKAQRLGNDVLKKFAKDQTKAPPPTVGKPPIKEQVIHFINKKMPGNLPKKTARGLLDIEDNKVIPIIRDPKKTTADSEAVFYFPGCGSERLFSQVGLATQAMLWNVGVQTVLPPGYLCCGYPQRGAGDFDKADKMVTDNRVLFHRMANTLNYLDIKTVVVSCGTCYDQLAGYEFEKIFPGCRIMDIHEYLLEKGVKLEGVAGTRYMYHDPCHTPMKMQDPLKTVNGLITTVDDTKIEKNDRCCGDSGTLMAARPDISTQVRFRKEQEMVKHADKLREDGFTGEVKVLTSCPACLGGVSRYGEDAGTTADYIVVEIAKHLLGENWMPDYVAQANNGGIERVLV</sequence>
<dbReference type="InterPro" id="IPR016164">
    <property type="entry name" value="FAD-linked_Oxase-like_C"/>
</dbReference>
<dbReference type="PANTHER" id="PTHR42934">
    <property type="entry name" value="GLYCOLATE OXIDASE SUBUNIT GLCD"/>
    <property type="match status" value="1"/>
</dbReference>
<dbReference type="SUPFAM" id="SSF46548">
    <property type="entry name" value="alpha-helical ferredoxin"/>
    <property type="match status" value="1"/>
</dbReference>
<accession>A0A7X2IMX6</accession>
<dbReference type="InterPro" id="IPR016169">
    <property type="entry name" value="FAD-bd_PCMH_sub2"/>
</dbReference>
<dbReference type="InterPro" id="IPR017900">
    <property type="entry name" value="4Fe4S_Fe_S_CS"/>
</dbReference>
<dbReference type="Gene3D" id="3.30.70.2740">
    <property type="match status" value="1"/>
</dbReference>
<dbReference type="InterPro" id="IPR022153">
    <property type="entry name" value="DUF3683"/>
</dbReference>
<dbReference type="GO" id="GO:0051536">
    <property type="term" value="F:iron-sulfur cluster binding"/>
    <property type="evidence" value="ECO:0007669"/>
    <property type="project" value="UniProtKB-KW"/>
</dbReference>
<dbReference type="SUPFAM" id="SSF56176">
    <property type="entry name" value="FAD-binding/transporter-associated domain-like"/>
    <property type="match status" value="1"/>
</dbReference>
<dbReference type="PANTHER" id="PTHR42934:SF2">
    <property type="entry name" value="GLYCOLATE OXIDASE SUBUNIT GLCD"/>
    <property type="match status" value="1"/>
</dbReference>
<dbReference type="Gene3D" id="1.10.1060.10">
    <property type="entry name" value="Alpha-helical ferredoxin"/>
    <property type="match status" value="1"/>
</dbReference>
<proteinExistence type="predicted"/>
<evidence type="ECO:0000256" key="5">
    <source>
        <dbReference type="ARBA" id="ARBA00023014"/>
    </source>
</evidence>
<feature type="domain" description="4Fe-4S ferredoxin-type" evidence="6">
    <location>
        <begin position="918"/>
        <end position="947"/>
    </location>
</feature>
<dbReference type="Pfam" id="PF12447">
    <property type="entry name" value="DUF3683"/>
    <property type="match status" value="1"/>
</dbReference>
<dbReference type="Pfam" id="PF02913">
    <property type="entry name" value="FAD-oxidase_C"/>
    <property type="match status" value="2"/>
</dbReference>
<dbReference type="PROSITE" id="PS00198">
    <property type="entry name" value="4FE4S_FER_1"/>
    <property type="match status" value="1"/>
</dbReference>
<dbReference type="RefSeq" id="WP_154375124.1">
    <property type="nucleotide sequence ID" value="NZ_WKJJ01000008.1"/>
</dbReference>
<dbReference type="Pfam" id="PF13183">
    <property type="entry name" value="Fer4_8"/>
    <property type="match status" value="1"/>
</dbReference>
<name>A0A7X2IMX6_9BURK</name>
<dbReference type="GO" id="GO:0071949">
    <property type="term" value="F:FAD binding"/>
    <property type="evidence" value="ECO:0007669"/>
    <property type="project" value="InterPro"/>
</dbReference>
<feature type="domain" description="FAD-binding PCMH-type" evidence="7">
    <location>
        <begin position="188"/>
        <end position="426"/>
    </location>
</feature>
<dbReference type="InterPro" id="IPR021817">
    <property type="entry name" value="DUF3400"/>
</dbReference>
<dbReference type="Pfam" id="PF01565">
    <property type="entry name" value="FAD_binding_4"/>
    <property type="match status" value="1"/>
</dbReference>
<dbReference type="InterPro" id="IPR009051">
    <property type="entry name" value="Helical_ferredxn"/>
</dbReference>
<dbReference type="GO" id="GO:0046872">
    <property type="term" value="F:metal ion binding"/>
    <property type="evidence" value="ECO:0007669"/>
    <property type="project" value="UniProtKB-KW"/>
</dbReference>
<keyword evidence="1" id="KW-0285">Flavoprotein</keyword>
<dbReference type="SUPFAM" id="SSF55103">
    <property type="entry name" value="FAD-linked oxidases, C-terminal domain"/>
    <property type="match status" value="1"/>
</dbReference>
<keyword evidence="4" id="KW-0408">Iron</keyword>
<dbReference type="EMBL" id="WKJJ01000008">
    <property type="protein sequence ID" value="MRV72996.1"/>
    <property type="molecule type" value="Genomic_DNA"/>
</dbReference>
<keyword evidence="3" id="KW-0274">FAD</keyword>
<keyword evidence="5" id="KW-0411">Iron-sulfur</keyword>
<evidence type="ECO:0000259" key="6">
    <source>
        <dbReference type="PROSITE" id="PS51379"/>
    </source>
</evidence>
<dbReference type="Proteomes" id="UP000446768">
    <property type="component" value="Unassembled WGS sequence"/>
</dbReference>
<dbReference type="Gene3D" id="3.30.465.10">
    <property type="match status" value="1"/>
</dbReference>
<dbReference type="InterPro" id="IPR006094">
    <property type="entry name" value="Oxid_FAD_bind_N"/>
</dbReference>
<dbReference type="PROSITE" id="PS51379">
    <property type="entry name" value="4FE4S_FER_2"/>
    <property type="match status" value="1"/>
</dbReference>
<organism evidence="8 9">
    <name type="scientific">Pseudoduganella rivuli</name>
    <dbReference type="NCBI Taxonomy" id="2666085"/>
    <lineage>
        <taxon>Bacteria</taxon>
        <taxon>Pseudomonadati</taxon>
        <taxon>Pseudomonadota</taxon>
        <taxon>Betaproteobacteria</taxon>
        <taxon>Burkholderiales</taxon>
        <taxon>Oxalobacteraceae</taxon>
        <taxon>Telluria group</taxon>
        <taxon>Pseudoduganella</taxon>
    </lineage>
</organism>
<evidence type="ECO:0000313" key="9">
    <source>
        <dbReference type="Proteomes" id="UP000446768"/>
    </source>
</evidence>
<dbReference type="Pfam" id="PF02754">
    <property type="entry name" value="CCG"/>
    <property type="match status" value="2"/>
</dbReference>